<evidence type="ECO:0000313" key="2">
    <source>
        <dbReference type="EMBL" id="EIM79027.1"/>
    </source>
</evidence>
<reference evidence="3" key="1">
    <citation type="journal article" date="2012" name="Science">
        <title>The Paleozoic origin of enzymatic lignin decomposition reconstructed from 31 fungal genomes.</title>
        <authorList>
            <person name="Floudas D."/>
            <person name="Binder M."/>
            <person name="Riley R."/>
            <person name="Barry K."/>
            <person name="Blanchette R.A."/>
            <person name="Henrissat B."/>
            <person name="Martinez A.T."/>
            <person name="Otillar R."/>
            <person name="Spatafora J.W."/>
            <person name="Yadav J.S."/>
            <person name="Aerts A."/>
            <person name="Benoit I."/>
            <person name="Boyd A."/>
            <person name="Carlson A."/>
            <person name="Copeland A."/>
            <person name="Coutinho P.M."/>
            <person name="de Vries R.P."/>
            <person name="Ferreira P."/>
            <person name="Findley K."/>
            <person name="Foster B."/>
            <person name="Gaskell J."/>
            <person name="Glotzer D."/>
            <person name="Gorecki P."/>
            <person name="Heitman J."/>
            <person name="Hesse C."/>
            <person name="Hori C."/>
            <person name="Igarashi K."/>
            <person name="Jurgens J.A."/>
            <person name="Kallen N."/>
            <person name="Kersten P."/>
            <person name="Kohler A."/>
            <person name="Kuees U."/>
            <person name="Kumar T.K.A."/>
            <person name="Kuo A."/>
            <person name="LaButti K."/>
            <person name="Larrondo L.F."/>
            <person name="Lindquist E."/>
            <person name="Ling A."/>
            <person name="Lombard V."/>
            <person name="Lucas S."/>
            <person name="Lundell T."/>
            <person name="Martin R."/>
            <person name="McLaughlin D.J."/>
            <person name="Morgenstern I."/>
            <person name="Morin E."/>
            <person name="Murat C."/>
            <person name="Nagy L.G."/>
            <person name="Nolan M."/>
            <person name="Ohm R.A."/>
            <person name="Patyshakuliyeva A."/>
            <person name="Rokas A."/>
            <person name="Ruiz-Duenas F.J."/>
            <person name="Sabat G."/>
            <person name="Salamov A."/>
            <person name="Samejima M."/>
            <person name="Schmutz J."/>
            <person name="Slot J.C."/>
            <person name="St John F."/>
            <person name="Stenlid J."/>
            <person name="Sun H."/>
            <person name="Sun S."/>
            <person name="Syed K."/>
            <person name="Tsang A."/>
            <person name="Wiebenga A."/>
            <person name="Young D."/>
            <person name="Pisabarro A."/>
            <person name="Eastwood D.C."/>
            <person name="Martin F."/>
            <person name="Cullen D."/>
            <person name="Grigoriev I.V."/>
            <person name="Hibbett D.S."/>
        </authorList>
    </citation>
    <scope>NUCLEOTIDE SEQUENCE [LARGE SCALE GENOMIC DNA]</scope>
    <source>
        <strain evidence="3">FP-91666</strain>
    </source>
</reference>
<evidence type="ECO:0000313" key="3">
    <source>
        <dbReference type="Proteomes" id="UP000053927"/>
    </source>
</evidence>
<feature type="compositionally biased region" description="Low complexity" evidence="1">
    <location>
        <begin position="299"/>
        <end position="311"/>
    </location>
</feature>
<accession>R7RXE5</accession>
<dbReference type="KEGG" id="shs:STEHIDRAFT_112537"/>
<dbReference type="AlphaFoldDB" id="R7RXE5"/>
<dbReference type="RefSeq" id="XP_007306164.1">
    <property type="nucleotide sequence ID" value="XM_007306102.1"/>
</dbReference>
<dbReference type="OrthoDB" id="2804412at2759"/>
<feature type="compositionally biased region" description="Basic and acidic residues" evidence="1">
    <location>
        <begin position="29"/>
        <end position="38"/>
    </location>
</feature>
<dbReference type="RefSeq" id="XP_007311874.1">
    <property type="nucleotide sequence ID" value="XM_007311812.1"/>
</dbReference>
<dbReference type="EMBL" id="JH687439">
    <property type="protein sequence ID" value="EIM79027.1"/>
    <property type="molecule type" value="Genomic_DNA"/>
</dbReference>
<feature type="region of interest" description="Disordered" evidence="1">
    <location>
        <begin position="298"/>
        <end position="328"/>
    </location>
</feature>
<dbReference type="Proteomes" id="UP000053927">
    <property type="component" value="Unassembled WGS sequence"/>
</dbReference>
<keyword evidence="3" id="KW-1185">Reference proteome</keyword>
<evidence type="ECO:0000256" key="1">
    <source>
        <dbReference type="SAM" id="MobiDB-lite"/>
    </source>
</evidence>
<dbReference type="KEGG" id="shs:STEHIDRAFT_116836"/>
<name>R7RXE5_STEHR</name>
<protein>
    <submittedName>
        <fullName evidence="2">Uncharacterized protein</fullName>
    </submittedName>
</protein>
<sequence>MNANFPIPSEPNHYPQDDDGSLSWSRYSPSEEEHEHIRVRSGTSSPISPEPFQHGPTTFPARTFTSDDFLTLTDPLPSSILPKIRSILSRSDIDFSNVYEEDVFRLLESDYAVWGQWLDDNKLLVSGLMNQVYLEEARKHQAVREILESALASVSLANGAAITLDDKIDTLASQMTHIQMAKEEGEDGTMTIMDTLASALSGIALARIRPHSLTRSHLQIMHPGPVVRPTAFLYIFHAPLLLAVVERELTPRAYGLPIWHAEPNGDGREVHIGDVGYISDGRFERVFNVLFEDSRDPSLSRSLSRLNSPSPGSGGPSEYFHPGESILFEPNPDGVPSGHQPLEISTSAVRIHAHLDGPIASHNTLIKRSKAGAELQPPNIPLGLGGKFEFSSSRDSGAALFMQTPGEDRWAQPVSRFTDYARPLWGTWTEGTSAWNAIAFQQESRSGSVSFSLSVPAIGPMDIEYAEQVTSDIVYDKNHGPQFHLPRVEHHDSTTCLGWEQGIDRSWCSLGVLVIPC</sequence>
<dbReference type="GeneID" id="18796011"/>
<organism evidence="2 3">
    <name type="scientific">Stereum hirsutum (strain FP-91666)</name>
    <name type="common">White-rot fungus</name>
    <dbReference type="NCBI Taxonomy" id="721885"/>
    <lineage>
        <taxon>Eukaryota</taxon>
        <taxon>Fungi</taxon>
        <taxon>Dikarya</taxon>
        <taxon>Basidiomycota</taxon>
        <taxon>Agaricomycotina</taxon>
        <taxon>Agaricomycetes</taxon>
        <taxon>Russulales</taxon>
        <taxon>Stereaceae</taxon>
        <taxon>Stereum</taxon>
    </lineage>
</organism>
<gene>
    <name evidence="2" type="ORF">STEHIDRAFT_116836</name>
</gene>
<feature type="region of interest" description="Disordered" evidence="1">
    <location>
        <begin position="1"/>
        <end position="58"/>
    </location>
</feature>
<proteinExistence type="predicted"/>